<comment type="similarity">
    <text evidence="6">Belongs to the GpsB family.</text>
</comment>
<comment type="caution">
    <text evidence="7">The sequence shown here is derived from an EMBL/GenBank/DDBJ whole genome shotgun (WGS) entry which is preliminary data.</text>
</comment>
<dbReference type="GO" id="GO:0005737">
    <property type="term" value="C:cytoplasm"/>
    <property type="evidence" value="ECO:0007669"/>
    <property type="project" value="UniProtKB-SubCell"/>
</dbReference>
<proteinExistence type="inferred from homology"/>
<dbReference type="OrthoDB" id="389699at2"/>
<keyword evidence="5 6" id="KW-0131">Cell cycle</keyword>
<keyword evidence="1 6" id="KW-0963">Cytoplasm</keyword>
<sequence>MTDVNFSPKDILQKHFETKMRGYDSKEVDEFLDDVIKDYETFDKEVKKVQEENDRLIAQVDELTKQVTVGKSSQTTQTTSTTSNMDILKRLSNLERRVFGAQLDENENSRNQF</sequence>
<dbReference type="STRING" id="1423719.FC66_GL000178"/>
<dbReference type="Gene3D" id="6.10.250.660">
    <property type="match status" value="1"/>
</dbReference>
<dbReference type="HAMAP" id="MF_02011">
    <property type="entry name" value="GpsB"/>
    <property type="match status" value="1"/>
</dbReference>
<dbReference type="PANTHER" id="PTHR35794:SF1">
    <property type="entry name" value="CELL CYCLE PROTEIN GPSB"/>
    <property type="match status" value="1"/>
</dbReference>
<evidence type="ECO:0000256" key="6">
    <source>
        <dbReference type="HAMAP-Rule" id="MF_02011"/>
    </source>
</evidence>
<dbReference type="NCBIfam" id="NF010725">
    <property type="entry name" value="PRK14127.1"/>
    <property type="match status" value="1"/>
</dbReference>
<protein>
    <recommendedName>
        <fullName evidence="6">Cell cycle protein GpsB</fullName>
    </recommendedName>
    <alternativeName>
        <fullName evidence="6">Guiding PBP1-shuttling protein</fullName>
    </alternativeName>
</protein>
<organism evidence="7 8">
    <name type="scientific">Dellaglioa algida DSM 15638</name>
    <dbReference type="NCBI Taxonomy" id="1423719"/>
    <lineage>
        <taxon>Bacteria</taxon>
        <taxon>Bacillati</taxon>
        <taxon>Bacillota</taxon>
        <taxon>Bacilli</taxon>
        <taxon>Lactobacillales</taxon>
        <taxon>Lactobacillaceae</taxon>
        <taxon>Dellaglioa</taxon>
    </lineage>
</organism>
<feature type="coiled-coil region" evidence="6">
    <location>
        <begin position="32"/>
        <end position="66"/>
    </location>
</feature>
<accession>A0A0R1HJM7</accession>
<dbReference type="Pfam" id="PF05103">
    <property type="entry name" value="DivIVA"/>
    <property type="match status" value="1"/>
</dbReference>
<dbReference type="PIRSF" id="PIRSF029938">
    <property type="entry name" value="UCP029938"/>
    <property type="match status" value="1"/>
</dbReference>
<comment type="function">
    <text evidence="6">Divisome component that associates with the complex late in its assembly, after the Z-ring is formed, and is dependent on DivIC and PBP2B for its recruitment to the divisome. Together with EzrA, is a key component of the system that regulates PBP1 localization during cell cycle progression. Its main role could be the removal of PBP1 from the cell pole after pole maturation is completed. Also contributes to the recruitment of PBP1 to the division complex. Not essential for septum formation.</text>
</comment>
<keyword evidence="4 6" id="KW-0175">Coiled coil</keyword>
<dbReference type="GeneID" id="83548183"/>
<dbReference type="EMBL" id="AZDI01000001">
    <property type="protein sequence ID" value="KRK46555.1"/>
    <property type="molecule type" value="Genomic_DNA"/>
</dbReference>
<dbReference type="GO" id="GO:0051301">
    <property type="term" value="P:cell division"/>
    <property type="evidence" value="ECO:0007669"/>
    <property type="project" value="UniProtKB-UniRule"/>
</dbReference>
<dbReference type="Proteomes" id="UP000051450">
    <property type="component" value="Unassembled WGS sequence"/>
</dbReference>
<dbReference type="InterPro" id="IPR011229">
    <property type="entry name" value="Cell_cycle_GpsB"/>
</dbReference>
<gene>
    <name evidence="6" type="primary">gpsB</name>
    <name evidence="7" type="ORF">FC66_GL000178</name>
</gene>
<name>A0A0R1HJM7_9LACO</name>
<evidence type="ECO:0000313" key="8">
    <source>
        <dbReference type="Proteomes" id="UP000051450"/>
    </source>
</evidence>
<keyword evidence="2 6" id="KW-0132">Cell division</keyword>
<dbReference type="NCBIfam" id="TIGR03544">
    <property type="entry name" value="DivI1A_domain"/>
    <property type="match status" value="1"/>
</dbReference>
<comment type="subunit">
    <text evidence="6">Forms polymers through the coiled coil domains. Interacts with PBP1, MreC and EzrA.</text>
</comment>
<dbReference type="PATRIC" id="fig|1423719.4.peg.180"/>
<evidence type="ECO:0000256" key="2">
    <source>
        <dbReference type="ARBA" id="ARBA00022618"/>
    </source>
</evidence>
<keyword evidence="3 6" id="KW-0133">Cell shape</keyword>
<dbReference type="InterPro" id="IPR019933">
    <property type="entry name" value="DivIVA_domain"/>
</dbReference>
<dbReference type="AlphaFoldDB" id="A0A0R1HJM7"/>
<comment type="subcellular location">
    <subcellularLocation>
        <location evidence="6">Cytoplasm</location>
    </subcellularLocation>
    <text evidence="6">Shuttles between the lateral wall and the division site in a cell cycle-dependent manner.</text>
</comment>
<reference evidence="7 8" key="1">
    <citation type="journal article" date="2015" name="Genome Announc.">
        <title>Expanding the biotechnology potential of lactobacilli through comparative genomics of 213 strains and associated genera.</title>
        <authorList>
            <person name="Sun Z."/>
            <person name="Harris H.M."/>
            <person name="McCann A."/>
            <person name="Guo C."/>
            <person name="Argimon S."/>
            <person name="Zhang W."/>
            <person name="Yang X."/>
            <person name="Jeffery I.B."/>
            <person name="Cooney J.C."/>
            <person name="Kagawa T.F."/>
            <person name="Liu W."/>
            <person name="Song Y."/>
            <person name="Salvetti E."/>
            <person name="Wrobel A."/>
            <person name="Rasinkangas P."/>
            <person name="Parkhill J."/>
            <person name="Rea M.C."/>
            <person name="O'Sullivan O."/>
            <person name="Ritari J."/>
            <person name="Douillard F.P."/>
            <person name="Paul Ross R."/>
            <person name="Yang R."/>
            <person name="Briner A.E."/>
            <person name="Felis G.E."/>
            <person name="de Vos W.M."/>
            <person name="Barrangou R."/>
            <person name="Klaenhammer T.R."/>
            <person name="Caufield P.W."/>
            <person name="Cui Y."/>
            <person name="Zhang H."/>
            <person name="O'Toole P.W."/>
        </authorList>
    </citation>
    <scope>NUCLEOTIDE SEQUENCE [LARGE SCALE GENOMIC DNA]</scope>
    <source>
        <strain evidence="7 8">DSM 15638</strain>
    </source>
</reference>
<dbReference type="RefSeq" id="WP_057973499.1">
    <property type="nucleotide sequence ID" value="NZ_AZDI01000001.1"/>
</dbReference>
<evidence type="ECO:0000256" key="3">
    <source>
        <dbReference type="ARBA" id="ARBA00022960"/>
    </source>
</evidence>
<evidence type="ECO:0000256" key="5">
    <source>
        <dbReference type="ARBA" id="ARBA00023306"/>
    </source>
</evidence>
<evidence type="ECO:0000256" key="4">
    <source>
        <dbReference type="ARBA" id="ARBA00023054"/>
    </source>
</evidence>
<dbReference type="GO" id="GO:0008360">
    <property type="term" value="P:regulation of cell shape"/>
    <property type="evidence" value="ECO:0007669"/>
    <property type="project" value="UniProtKB-UniRule"/>
</dbReference>
<dbReference type="PANTHER" id="PTHR35794">
    <property type="entry name" value="CELL DIVISION PROTEIN DIVIVA"/>
    <property type="match status" value="1"/>
</dbReference>
<keyword evidence="8" id="KW-1185">Reference proteome</keyword>
<evidence type="ECO:0000313" key="7">
    <source>
        <dbReference type="EMBL" id="KRK46555.1"/>
    </source>
</evidence>
<evidence type="ECO:0000256" key="1">
    <source>
        <dbReference type="ARBA" id="ARBA00022490"/>
    </source>
</evidence>
<dbReference type="InterPro" id="IPR007793">
    <property type="entry name" value="DivIVA_fam"/>
</dbReference>